<gene>
    <name evidence="1" type="ORF">NYO98_10050</name>
</gene>
<dbReference type="SUPFAM" id="SSF46689">
    <property type="entry name" value="Homeodomain-like"/>
    <property type="match status" value="1"/>
</dbReference>
<dbReference type="Gene3D" id="1.10.357.10">
    <property type="entry name" value="Tetracycline Repressor, domain 2"/>
    <property type="match status" value="1"/>
</dbReference>
<organism evidence="1 2">
    <name type="scientific">Nocardioides pini</name>
    <dbReference type="NCBI Taxonomy" id="2975053"/>
    <lineage>
        <taxon>Bacteria</taxon>
        <taxon>Bacillati</taxon>
        <taxon>Actinomycetota</taxon>
        <taxon>Actinomycetes</taxon>
        <taxon>Propionibacteriales</taxon>
        <taxon>Nocardioidaceae</taxon>
        <taxon>Nocardioides</taxon>
    </lineage>
</organism>
<name>A0ABT4CCD3_9ACTN</name>
<dbReference type="Proteomes" id="UP001074726">
    <property type="component" value="Unassembled WGS sequence"/>
</dbReference>
<dbReference type="InterPro" id="IPR009057">
    <property type="entry name" value="Homeodomain-like_sf"/>
</dbReference>
<reference evidence="1" key="1">
    <citation type="submission" date="2022-08" db="EMBL/GenBank/DDBJ databases">
        <title>Genome sequencing of Nocardioides sp. STR2.</title>
        <authorList>
            <person name="So Y."/>
        </authorList>
    </citation>
    <scope>NUCLEOTIDE SEQUENCE</scope>
    <source>
        <strain evidence="1">STR2</strain>
    </source>
</reference>
<dbReference type="RefSeq" id="WP_268111522.1">
    <property type="nucleotide sequence ID" value="NZ_JAPPUX010000003.1"/>
</dbReference>
<evidence type="ECO:0000313" key="1">
    <source>
        <dbReference type="EMBL" id="MCY4726619.1"/>
    </source>
</evidence>
<keyword evidence="2" id="KW-1185">Reference proteome</keyword>
<accession>A0ABT4CCD3</accession>
<sequence>MDSDERYIPRFGPMFSGSSPAKAEMATDLAIPLLAEGGWSAVTLRTVARAANVTPQAIAAWFPTVAMMRVAIAERYGHRWIRERAYQAGRRLLGAPRPDDLDAARAQVVHALLPETWLEEVFDGVWLTVVEAGRWDELVGSVVADVQAREQEVVADLLQERLPDRPVDPGGHDSLRLDHHVDIVLALARGMRVARTSPHSPMSAERAAAAIDSVLSGGT</sequence>
<evidence type="ECO:0000313" key="2">
    <source>
        <dbReference type="Proteomes" id="UP001074726"/>
    </source>
</evidence>
<proteinExistence type="predicted"/>
<dbReference type="EMBL" id="JAPPUX010000003">
    <property type="protein sequence ID" value="MCY4726619.1"/>
    <property type="molecule type" value="Genomic_DNA"/>
</dbReference>
<protein>
    <submittedName>
        <fullName evidence="1">TetR/AcrR family transcriptional regulator</fullName>
    </submittedName>
</protein>
<comment type="caution">
    <text evidence="1">The sequence shown here is derived from an EMBL/GenBank/DDBJ whole genome shotgun (WGS) entry which is preliminary data.</text>
</comment>